<dbReference type="Proteomes" id="UP000809337">
    <property type="component" value="Unassembled WGS sequence"/>
</dbReference>
<keyword evidence="6 8" id="KW-1133">Transmembrane helix</keyword>
<dbReference type="EMBL" id="JAFBWN010000004">
    <property type="protein sequence ID" value="MBM2354421.1"/>
    <property type="molecule type" value="Genomic_DNA"/>
</dbReference>
<evidence type="ECO:0000256" key="1">
    <source>
        <dbReference type="ARBA" id="ARBA00004651"/>
    </source>
</evidence>
<comment type="subcellular location">
    <subcellularLocation>
        <location evidence="1">Cell membrane</location>
        <topology evidence="1">Multi-pass membrane protein</topology>
    </subcellularLocation>
</comment>
<accession>A0A9Q2NPG8</accession>
<dbReference type="PANTHER" id="PTHR30047:SF7">
    <property type="entry name" value="HIGH-AFFINITY CHOLINE TRANSPORT PROTEIN"/>
    <property type="match status" value="1"/>
</dbReference>
<evidence type="ECO:0000256" key="2">
    <source>
        <dbReference type="ARBA" id="ARBA00005658"/>
    </source>
</evidence>
<keyword evidence="4" id="KW-1003">Cell membrane</keyword>
<dbReference type="InterPro" id="IPR018093">
    <property type="entry name" value="BCCT_CS"/>
</dbReference>
<dbReference type="InterPro" id="IPR000060">
    <property type="entry name" value="BCCT_transptr"/>
</dbReference>
<dbReference type="GO" id="GO:0022857">
    <property type="term" value="F:transmembrane transporter activity"/>
    <property type="evidence" value="ECO:0007669"/>
    <property type="project" value="InterPro"/>
</dbReference>
<dbReference type="PROSITE" id="PS01303">
    <property type="entry name" value="BCCT"/>
    <property type="match status" value="1"/>
</dbReference>
<feature type="transmembrane region" description="Helical" evidence="8">
    <location>
        <begin position="510"/>
        <end position="534"/>
    </location>
</feature>
<dbReference type="GO" id="GO:0005886">
    <property type="term" value="C:plasma membrane"/>
    <property type="evidence" value="ECO:0007669"/>
    <property type="project" value="UniProtKB-SubCell"/>
</dbReference>
<evidence type="ECO:0000256" key="4">
    <source>
        <dbReference type="ARBA" id="ARBA00022475"/>
    </source>
</evidence>
<evidence type="ECO:0000256" key="3">
    <source>
        <dbReference type="ARBA" id="ARBA00022448"/>
    </source>
</evidence>
<evidence type="ECO:0000256" key="8">
    <source>
        <dbReference type="SAM" id="Phobius"/>
    </source>
</evidence>
<dbReference type="AlphaFoldDB" id="A0A9Q2NPG8"/>
<sequence>MNAIKPPVNDLDISTAQSGFYEGFSKAVALGSKSLIGILIIWAIVFPGSAGSALTQIRTTIDANTGTWYMYVMAFYLVVCVALALWPATGRIRLGAPDSRPEFSSFSWIAMMIGAGTGIGMLTYSTAEPLYHFASNPAVIMGETTALDPDNVREAMKWSFFHWGLSAWGCYGMIGLALAFFGYVRGLPLTIRSGLTPLFGRALEGPLGHIVDIISVIATVLGVAVTLGYGVSQFAAGIHNITGMDWLMNDESTPTLLAMLLALVVVMALSTLSALSGIGKGIKWLSNINMGLSFFVLAFLLIFGSTLFALQSLAVGLWDYLTSLPAILVTIWRSDGVAESTATQLAGWQGAWTIFYWAWWIAFAPFVGLFLARISKGRTIREYVLGAMIVPTIIHCVWFSFAGGTAIDLTLNGGAGDLIVDAGISSQLFEIVNFLLSPVLAQLMSAVIVVLLMTYLVTSADSAILIINTISAAGDDGQKSHVHILTWGVILTLVIGGLLAAGGLDAINTAMIIGALPFSVVMALMGVALIKALIRDGMRARQERAHMSPAIDYSANEGVK</sequence>
<feature type="transmembrane region" description="Helical" evidence="8">
    <location>
        <begin position="106"/>
        <end position="127"/>
    </location>
</feature>
<keyword evidence="7 8" id="KW-0472">Membrane</keyword>
<name>A0A9Q2NPG8_9RHOB</name>
<feature type="transmembrane region" description="Helical" evidence="8">
    <location>
        <begin position="256"/>
        <end position="278"/>
    </location>
</feature>
<feature type="transmembrane region" description="Helical" evidence="8">
    <location>
        <begin position="68"/>
        <end position="86"/>
    </location>
</feature>
<reference evidence="9" key="1">
    <citation type="submission" date="2021-01" db="EMBL/GenBank/DDBJ databases">
        <title>Diatom-associated Roseobacters Show Island Model of Population Structure.</title>
        <authorList>
            <person name="Qu L."/>
            <person name="Feng X."/>
            <person name="Chen Y."/>
            <person name="Li L."/>
            <person name="Wang X."/>
            <person name="Hu Z."/>
            <person name="Wang H."/>
            <person name="Luo H."/>
        </authorList>
    </citation>
    <scope>NUCLEOTIDE SEQUENCE</scope>
    <source>
        <strain evidence="9">SM26-45</strain>
    </source>
</reference>
<evidence type="ECO:0000313" key="10">
    <source>
        <dbReference type="Proteomes" id="UP000809337"/>
    </source>
</evidence>
<protein>
    <submittedName>
        <fullName evidence="9">BCCT family transporter</fullName>
    </submittedName>
</protein>
<evidence type="ECO:0000313" key="9">
    <source>
        <dbReference type="EMBL" id="MBM2354421.1"/>
    </source>
</evidence>
<feature type="transmembrane region" description="Helical" evidence="8">
    <location>
        <begin position="383"/>
        <end position="401"/>
    </location>
</feature>
<comment type="caution">
    <text evidence="9">The sequence shown here is derived from an EMBL/GenBank/DDBJ whole genome shotgun (WGS) entry which is preliminary data.</text>
</comment>
<evidence type="ECO:0000256" key="6">
    <source>
        <dbReference type="ARBA" id="ARBA00022989"/>
    </source>
</evidence>
<keyword evidence="3" id="KW-0813">Transport</keyword>
<feature type="transmembrane region" description="Helical" evidence="8">
    <location>
        <begin position="210"/>
        <end position="236"/>
    </location>
</feature>
<evidence type="ECO:0000256" key="7">
    <source>
        <dbReference type="ARBA" id="ARBA00023136"/>
    </source>
</evidence>
<proteinExistence type="inferred from homology"/>
<feature type="transmembrane region" description="Helical" evidence="8">
    <location>
        <begin position="160"/>
        <end position="184"/>
    </location>
</feature>
<gene>
    <name evidence="9" type="ORF">JQX14_07720</name>
</gene>
<keyword evidence="5 8" id="KW-0812">Transmembrane</keyword>
<feature type="transmembrane region" description="Helical" evidence="8">
    <location>
        <begin position="482"/>
        <end position="504"/>
    </location>
</feature>
<dbReference type="PANTHER" id="PTHR30047">
    <property type="entry name" value="HIGH-AFFINITY CHOLINE TRANSPORT PROTEIN-RELATED"/>
    <property type="match status" value="1"/>
</dbReference>
<evidence type="ECO:0000256" key="5">
    <source>
        <dbReference type="ARBA" id="ARBA00022692"/>
    </source>
</evidence>
<feature type="transmembrane region" description="Helical" evidence="8">
    <location>
        <begin position="35"/>
        <end position="56"/>
    </location>
</feature>
<feature type="transmembrane region" description="Helical" evidence="8">
    <location>
        <begin position="354"/>
        <end position="371"/>
    </location>
</feature>
<dbReference type="Pfam" id="PF02028">
    <property type="entry name" value="BCCT"/>
    <property type="match status" value="1"/>
</dbReference>
<feature type="transmembrane region" description="Helical" evidence="8">
    <location>
        <begin position="290"/>
        <end position="310"/>
    </location>
</feature>
<comment type="similarity">
    <text evidence="2">Belongs to the BCCT transporter (TC 2.A.15) family.</text>
</comment>
<feature type="transmembrane region" description="Helical" evidence="8">
    <location>
        <begin position="443"/>
        <end position="470"/>
    </location>
</feature>
<organism evidence="9 10">
    <name type="scientific">Pseudosulfitobacter pseudonitzschiae</name>
    <dbReference type="NCBI Taxonomy" id="1402135"/>
    <lineage>
        <taxon>Bacteria</taxon>
        <taxon>Pseudomonadati</taxon>
        <taxon>Pseudomonadota</taxon>
        <taxon>Alphaproteobacteria</taxon>
        <taxon>Rhodobacterales</taxon>
        <taxon>Roseobacteraceae</taxon>
        <taxon>Pseudosulfitobacter</taxon>
    </lineage>
</organism>